<organism evidence="9 10">
    <name type="scientific">Heterodera trifolii</name>
    <dbReference type="NCBI Taxonomy" id="157864"/>
    <lineage>
        <taxon>Eukaryota</taxon>
        <taxon>Metazoa</taxon>
        <taxon>Ecdysozoa</taxon>
        <taxon>Nematoda</taxon>
        <taxon>Chromadorea</taxon>
        <taxon>Rhabditida</taxon>
        <taxon>Tylenchina</taxon>
        <taxon>Tylenchomorpha</taxon>
        <taxon>Tylenchoidea</taxon>
        <taxon>Heteroderidae</taxon>
        <taxon>Heteroderinae</taxon>
        <taxon>Heterodera</taxon>
    </lineage>
</organism>
<evidence type="ECO:0000256" key="3">
    <source>
        <dbReference type="ARBA" id="ARBA00023125"/>
    </source>
</evidence>
<feature type="coiled-coil region" evidence="6">
    <location>
        <begin position="319"/>
        <end position="360"/>
    </location>
</feature>
<dbReference type="PROSITE" id="PS00036">
    <property type="entry name" value="BZIP_BASIC"/>
    <property type="match status" value="1"/>
</dbReference>
<feature type="region of interest" description="Disordered" evidence="7">
    <location>
        <begin position="493"/>
        <end position="519"/>
    </location>
</feature>
<feature type="region of interest" description="Disordered" evidence="7">
    <location>
        <begin position="129"/>
        <end position="148"/>
    </location>
</feature>
<evidence type="ECO:0000313" key="9">
    <source>
        <dbReference type="EMBL" id="KAL3091692.1"/>
    </source>
</evidence>
<keyword evidence="4" id="KW-0804">Transcription</keyword>
<dbReference type="CDD" id="cd14689">
    <property type="entry name" value="bZIP_CREB3"/>
    <property type="match status" value="1"/>
</dbReference>
<accession>A0ABD2JM88</accession>
<evidence type="ECO:0000259" key="8">
    <source>
        <dbReference type="PROSITE" id="PS50217"/>
    </source>
</evidence>
<reference evidence="9 10" key="1">
    <citation type="submission" date="2024-10" db="EMBL/GenBank/DDBJ databases">
        <authorList>
            <person name="Kim D."/>
        </authorList>
    </citation>
    <scope>NUCLEOTIDE SEQUENCE [LARGE SCALE GENOMIC DNA]</scope>
    <source>
        <strain evidence="9">BH-2024</strain>
    </source>
</reference>
<evidence type="ECO:0000256" key="7">
    <source>
        <dbReference type="SAM" id="MobiDB-lite"/>
    </source>
</evidence>
<sequence>MNTSDFDQLGSDIYFETSSDRHFINNGTDSKLPALSEEQIELGCFQAEFLSDFLETELYAQVAEEENLQHTAVLHDHDYGSVPCASPDSGMYSATQSRVSTGQNDMAMVENGNEHSGESEGFWPLHSDETDSVTTTAPPTPPKHRETGLQKSAETIDYQAFVDEMGQMDQFEETKTNIQFRQNVTMAEPNGISPLDSFRQNGNFHLNGPQQFRRLSPGATMTQRKMNVVGSASASPNQFFEPSLVTETQMPMSGAMVVTKCKKVILNDEERKLCKKEGVTLPDFYPLTKSEERELKRIRRKIRNKMSAQTSRRKKQDYIEALQERILMSDSENRELKEQIEVMAAENRQLAAQLRNMQASIGQSSKRNAQTGTCLAVLLLSVCLIVTPNSRHLGMGGQANGPFQQQQALMAEQRQQKRMDSRFLSANEPIARMDNPQFASSIHHQNGASRTLIDFVAPPGAQCVEGNAQNERQQSLGFTPADSAASFKAAAAMAQARKQQTEQLQHGQAMDTGGGHGTEEETLSQIYQSYKVSNFFSDNEYFCDSEEQSNFYGSISDETLIDFEMDKDESQVTTIAQFGEENVPTIGGANKNQIGLGFEIFDTMDKKGDDNLNFLTVPTQQNETDFGMEFDEINPQNLFGRENPFDPRFINETSDQIGAHMEYHQI</sequence>
<dbReference type="GO" id="GO:0003677">
    <property type="term" value="F:DNA binding"/>
    <property type="evidence" value="ECO:0007669"/>
    <property type="project" value="UniProtKB-KW"/>
</dbReference>
<dbReference type="InterPro" id="IPR004827">
    <property type="entry name" value="bZIP"/>
</dbReference>
<comment type="subcellular location">
    <subcellularLocation>
        <location evidence="1">Endoplasmic reticulum membrane</location>
        <topology evidence="1">Single-pass type II membrane protein</topology>
    </subcellularLocation>
</comment>
<feature type="domain" description="BZIP" evidence="8">
    <location>
        <begin position="294"/>
        <end position="357"/>
    </location>
</feature>
<dbReference type="Gene3D" id="1.20.5.170">
    <property type="match status" value="1"/>
</dbReference>
<evidence type="ECO:0000256" key="4">
    <source>
        <dbReference type="ARBA" id="ARBA00023163"/>
    </source>
</evidence>
<proteinExistence type="predicted"/>
<keyword evidence="5" id="KW-0539">Nucleus</keyword>
<keyword evidence="6" id="KW-0175">Coiled coil</keyword>
<dbReference type="PANTHER" id="PTHR45996">
    <property type="entry name" value="AGAP001464-PB"/>
    <property type="match status" value="1"/>
</dbReference>
<keyword evidence="2" id="KW-0805">Transcription regulation</keyword>
<dbReference type="InterPro" id="IPR046347">
    <property type="entry name" value="bZIP_sf"/>
</dbReference>
<dbReference type="AlphaFoldDB" id="A0ABD2JM88"/>
<dbReference type="PANTHER" id="PTHR45996:SF3">
    <property type="entry name" value="CREB-H TRANSCRIPTION FACTOR HOMOLOG LET-607"/>
    <property type="match status" value="1"/>
</dbReference>
<evidence type="ECO:0000313" key="10">
    <source>
        <dbReference type="Proteomes" id="UP001620626"/>
    </source>
</evidence>
<dbReference type="Pfam" id="PF00170">
    <property type="entry name" value="bZIP_1"/>
    <property type="match status" value="1"/>
</dbReference>
<dbReference type="EMBL" id="JBICBT010000941">
    <property type="protein sequence ID" value="KAL3091692.1"/>
    <property type="molecule type" value="Genomic_DNA"/>
</dbReference>
<dbReference type="InterPro" id="IPR051381">
    <property type="entry name" value="CREB_ATF_subfamily"/>
</dbReference>
<dbReference type="PROSITE" id="PS50217">
    <property type="entry name" value="BZIP"/>
    <property type="match status" value="1"/>
</dbReference>
<comment type="caution">
    <text evidence="9">The sequence shown here is derived from an EMBL/GenBank/DDBJ whole genome shotgun (WGS) entry which is preliminary data.</text>
</comment>
<evidence type="ECO:0000256" key="6">
    <source>
        <dbReference type="SAM" id="Coils"/>
    </source>
</evidence>
<feature type="compositionally biased region" description="Polar residues" evidence="7">
    <location>
        <begin position="497"/>
        <end position="506"/>
    </location>
</feature>
<evidence type="ECO:0000256" key="5">
    <source>
        <dbReference type="ARBA" id="ARBA00023242"/>
    </source>
</evidence>
<dbReference type="SUPFAM" id="SSF57959">
    <property type="entry name" value="Leucine zipper domain"/>
    <property type="match status" value="1"/>
</dbReference>
<keyword evidence="10" id="KW-1185">Reference proteome</keyword>
<name>A0ABD2JM88_9BILA</name>
<dbReference type="SMART" id="SM00338">
    <property type="entry name" value="BRLZ"/>
    <property type="match status" value="1"/>
</dbReference>
<dbReference type="GO" id="GO:0005789">
    <property type="term" value="C:endoplasmic reticulum membrane"/>
    <property type="evidence" value="ECO:0007669"/>
    <property type="project" value="UniProtKB-SubCell"/>
</dbReference>
<evidence type="ECO:0000256" key="1">
    <source>
        <dbReference type="ARBA" id="ARBA00004648"/>
    </source>
</evidence>
<keyword evidence="3" id="KW-0238">DNA-binding</keyword>
<evidence type="ECO:0000256" key="2">
    <source>
        <dbReference type="ARBA" id="ARBA00023015"/>
    </source>
</evidence>
<protein>
    <recommendedName>
        <fullName evidence="8">BZIP domain-containing protein</fullName>
    </recommendedName>
</protein>
<dbReference type="Proteomes" id="UP001620626">
    <property type="component" value="Unassembled WGS sequence"/>
</dbReference>
<gene>
    <name evidence="9" type="ORF">niasHT_024274</name>
</gene>